<keyword evidence="5" id="KW-0106">Calcium</keyword>
<evidence type="ECO:0000256" key="4">
    <source>
        <dbReference type="PIRSR" id="PIRSR001227-1"/>
    </source>
</evidence>
<proteinExistence type="inferred from homology"/>
<dbReference type="SUPFAM" id="SSF56235">
    <property type="entry name" value="N-terminal nucleophile aminohydrolases (Ntn hydrolases)"/>
    <property type="match status" value="1"/>
</dbReference>
<dbReference type="EMBL" id="CP146203">
    <property type="protein sequence ID" value="XBH20342.1"/>
    <property type="molecule type" value="Genomic_DNA"/>
</dbReference>
<evidence type="ECO:0000256" key="1">
    <source>
        <dbReference type="ARBA" id="ARBA00006586"/>
    </source>
</evidence>
<keyword evidence="3" id="KW-0865">Zymogen</keyword>
<dbReference type="CDD" id="cd03747">
    <property type="entry name" value="Ntn_PGA_like"/>
    <property type="match status" value="1"/>
</dbReference>
<feature type="binding site" evidence="5">
    <location>
        <position position="374"/>
    </location>
    <ligand>
        <name>Ca(2+)</name>
        <dbReference type="ChEBI" id="CHEBI:29108"/>
    </ligand>
</feature>
<feature type="transmembrane region" description="Helical" evidence="7">
    <location>
        <begin position="27"/>
        <end position="49"/>
    </location>
</feature>
<dbReference type="EC" id="3.5.1.-" evidence="8"/>
<comment type="cofactor">
    <cofactor evidence="5">
        <name>Ca(2+)</name>
        <dbReference type="ChEBI" id="CHEBI:29108"/>
    </cofactor>
    <text evidence="5">Binds 1 Ca(2+) ion per dimer.</text>
</comment>
<evidence type="ECO:0000256" key="7">
    <source>
        <dbReference type="SAM" id="Phobius"/>
    </source>
</evidence>
<evidence type="ECO:0000256" key="3">
    <source>
        <dbReference type="ARBA" id="ARBA00023145"/>
    </source>
</evidence>
<keyword evidence="2 8" id="KW-0378">Hydrolase</keyword>
<dbReference type="InterPro" id="IPR023343">
    <property type="entry name" value="Penicillin_amidase_dom1"/>
</dbReference>
<dbReference type="InterPro" id="IPR043146">
    <property type="entry name" value="Penicillin_amidase_N_B-knob"/>
</dbReference>
<protein>
    <submittedName>
        <fullName evidence="8">Penicillin acylase family protein</fullName>
        <ecNumber evidence="8">3.5.1.-</ecNumber>
    </submittedName>
</protein>
<dbReference type="Gene3D" id="1.10.439.10">
    <property type="entry name" value="Penicillin Amidohydrolase, domain 1"/>
    <property type="match status" value="1"/>
</dbReference>
<gene>
    <name evidence="8" type="ORF">V5R04_08755</name>
</gene>
<evidence type="ECO:0000256" key="6">
    <source>
        <dbReference type="SAM" id="MobiDB-lite"/>
    </source>
</evidence>
<dbReference type="InterPro" id="IPR014395">
    <property type="entry name" value="Pen/GL7ACA/AHL_acylase"/>
</dbReference>
<dbReference type="PIRSF" id="PIRSF001227">
    <property type="entry name" value="Pen_acylase"/>
    <property type="match status" value="1"/>
</dbReference>
<dbReference type="InterPro" id="IPR029055">
    <property type="entry name" value="Ntn_hydrolases_N"/>
</dbReference>
<sequence>MTQPKTKALPVPETPPKKKPRRLKHTLIILLSSIVVLALAATGSVVWTVQRSFPQASGSIELAGLEQAVTVQRDERGIPTITAKTSDDLFFAQGYVHAQDRFWEMDFRRHLTSARLSELFGESQLETDKFLRTLGWRNVAEEEVAALPAEDLGYYQAYADGVNTYLAEHQGAKLSLEYAVLGLQNSAYEPEDWVPADSVTWFKAMAWDLRTNIEDETTRALIAPHISAEQLNEFYPGYPFDAHPVFVDKDWSSIDESQSDQEVSQTSAAMPELEELTALLDQVDALVGNKGEGIGSNSWVVSGAHTESGKPLLANDPHLGAALPSVWNQISLRCETVNAECPFNVSGYSFSGLPGIVIGHNETVAWGFTNLTTDVADLYIERVDGDQVWQDGKTYPVETRTETIKVAGGDDVELEVRSTKHGPIISGLTDDFTEIAHSPVLGLGQWDTKVVTDPDLPGDVPAGEFEVALRWTALEPGTTGQAIFTLNKARSFEDFRLAASQFDVPAQNLIYADVSGNIGYQAPGNLPVRGAGDGWLPQPGWDSAYDWQGSIPFEDHPYLYNPDNGYIVTANNAIVSNDYPYFLSRDWDYGYRAARIVELLEAQIAAGPVTAAQMADLQMDNQSPAASSLKAAYKNINVEDQKVQEALDLLATWDGQNSADSAPAAFANVLWNQVTTQMADGFDVEIPRDDQSRYAYVFAQYLADPASTLWAQGKDDFLVTAANRAYTEIVELQGKNPSKWNWGELHAIPMIHDTFGTSGIAPIEWLFNRGPFPTGGGSGVVNATGWNLDSGSYATTSVPSFRTVMDVSDWDASTWLNLTGASGHAFHKNYTDQAEQWAAGEQYPWAFTPSATSSAAKDTLILTPKR</sequence>
<dbReference type="PANTHER" id="PTHR34218">
    <property type="entry name" value="PEPTIDASE S45 PENICILLIN AMIDASE"/>
    <property type="match status" value="1"/>
</dbReference>
<feature type="active site" description="Nucleophile" evidence="4">
    <location>
        <position position="296"/>
    </location>
</feature>
<accession>A0AAU7DTH7</accession>
<reference evidence="8" key="1">
    <citation type="submission" date="2024-02" db="EMBL/GenBank/DDBJ databases">
        <title>Tomenella chthoni gen. nov. sp. nov., a member of the family Jonesiaceae isolated from bat guano.</title>
        <authorList>
            <person name="Miller S.L."/>
            <person name="King J."/>
            <person name="Sankaranarayanan K."/>
            <person name="Lawson P.A."/>
        </authorList>
    </citation>
    <scope>NUCLEOTIDE SEQUENCE</scope>
    <source>
        <strain evidence="8">BS-20</strain>
    </source>
</reference>
<comment type="similarity">
    <text evidence="1">Belongs to the peptidase S45 family.</text>
</comment>
<dbReference type="Gene3D" id="1.10.1400.10">
    <property type="match status" value="1"/>
</dbReference>
<feature type="binding site" evidence="5">
    <location>
        <position position="377"/>
    </location>
    <ligand>
        <name>Ca(2+)</name>
        <dbReference type="ChEBI" id="CHEBI:29108"/>
    </ligand>
</feature>
<keyword evidence="7" id="KW-1133">Transmembrane helix</keyword>
<name>A0AAU7DTH7_9MICO</name>
<feature type="binding site" evidence="5">
    <location>
        <position position="216"/>
    </location>
    <ligand>
        <name>Ca(2+)</name>
        <dbReference type="ChEBI" id="CHEBI:29108"/>
    </ligand>
</feature>
<dbReference type="AlphaFoldDB" id="A0AAU7DTH7"/>
<dbReference type="GO" id="GO:0046872">
    <property type="term" value="F:metal ion binding"/>
    <property type="evidence" value="ECO:0007669"/>
    <property type="project" value="UniProtKB-KW"/>
</dbReference>
<keyword evidence="7" id="KW-0472">Membrane</keyword>
<dbReference type="InterPro" id="IPR002692">
    <property type="entry name" value="S45"/>
</dbReference>
<evidence type="ECO:0000256" key="5">
    <source>
        <dbReference type="PIRSR" id="PIRSR001227-2"/>
    </source>
</evidence>
<dbReference type="GO" id="GO:0016811">
    <property type="term" value="F:hydrolase activity, acting on carbon-nitrogen (but not peptide) bonds, in linear amides"/>
    <property type="evidence" value="ECO:0007669"/>
    <property type="project" value="InterPro"/>
</dbReference>
<evidence type="ECO:0000313" key="8">
    <source>
        <dbReference type="EMBL" id="XBH20342.1"/>
    </source>
</evidence>
<feature type="region of interest" description="Disordered" evidence="6">
    <location>
        <begin position="1"/>
        <end position="20"/>
    </location>
</feature>
<dbReference type="GO" id="GO:0017000">
    <property type="term" value="P:antibiotic biosynthetic process"/>
    <property type="evidence" value="ECO:0007669"/>
    <property type="project" value="InterPro"/>
</dbReference>
<keyword evidence="7" id="KW-0812">Transmembrane</keyword>
<dbReference type="Gene3D" id="3.60.20.10">
    <property type="entry name" value="Glutamine Phosphoribosylpyrophosphate, subunit 1, domain 1"/>
    <property type="match status" value="1"/>
</dbReference>
<organism evidence="8">
    <name type="scientific">Jonesiaceae bacterium BS-20</name>
    <dbReference type="NCBI Taxonomy" id="3120821"/>
    <lineage>
        <taxon>Bacteria</taxon>
        <taxon>Bacillati</taxon>
        <taxon>Actinomycetota</taxon>
        <taxon>Actinomycetes</taxon>
        <taxon>Micrococcales</taxon>
        <taxon>Jonesiaceae</taxon>
    </lineage>
</organism>
<dbReference type="Pfam" id="PF01804">
    <property type="entry name" value="Penicil_amidase"/>
    <property type="match status" value="1"/>
</dbReference>
<dbReference type="PANTHER" id="PTHR34218:SF4">
    <property type="entry name" value="ACYL-HOMOSERINE LACTONE ACYLASE QUIP"/>
    <property type="match status" value="1"/>
</dbReference>
<dbReference type="Gene3D" id="2.30.120.10">
    <property type="match status" value="1"/>
</dbReference>
<evidence type="ECO:0000256" key="2">
    <source>
        <dbReference type="ARBA" id="ARBA00022801"/>
    </source>
</evidence>
<keyword evidence="5" id="KW-0479">Metal-binding</keyword>
<dbReference type="InterPro" id="IPR043147">
    <property type="entry name" value="Penicillin_amidase_A-knob"/>
</dbReference>